<proteinExistence type="predicted"/>
<comment type="caution">
    <text evidence="1">The sequence shown here is derived from an EMBL/GenBank/DDBJ whole genome shotgun (WGS) entry which is preliminary data.</text>
</comment>
<evidence type="ECO:0000313" key="1">
    <source>
        <dbReference type="EMBL" id="KEZ17192.1"/>
    </source>
</evidence>
<dbReference type="AlphaFoldDB" id="A0A084EGV0"/>
<dbReference type="Proteomes" id="UP000028534">
    <property type="component" value="Unassembled WGS sequence"/>
</dbReference>
<gene>
    <name evidence="1" type="ORF">CP98_03690</name>
</gene>
<organism evidence="1 2">
    <name type="scientific">Sphingobium yanoikuyae</name>
    <name type="common">Sphingomonas yanoikuyae</name>
    <dbReference type="NCBI Taxonomy" id="13690"/>
    <lineage>
        <taxon>Bacteria</taxon>
        <taxon>Pseudomonadati</taxon>
        <taxon>Pseudomonadota</taxon>
        <taxon>Alphaproteobacteria</taxon>
        <taxon>Sphingomonadales</taxon>
        <taxon>Sphingomonadaceae</taxon>
        <taxon>Sphingobium</taxon>
    </lineage>
</organism>
<evidence type="ECO:0000313" key="2">
    <source>
        <dbReference type="Proteomes" id="UP000028534"/>
    </source>
</evidence>
<protein>
    <submittedName>
        <fullName evidence="1">Uncharacterized protein</fullName>
    </submittedName>
</protein>
<reference evidence="1 2" key="1">
    <citation type="submission" date="2014-03" db="EMBL/GenBank/DDBJ databases">
        <title>Genome sequence of Sphingobium yanoikuyae B1.</title>
        <authorList>
            <person name="Gan H.M."/>
            <person name="Gan H.Y."/>
            <person name="Savka M.A."/>
        </authorList>
    </citation>
    <scope>NUCLEOTIDE SEQUENCE [LARGE SCALE GENOMIC DNA]</scope>
    <source>
        <strain evidence="1 2">B1</strain>
    </source>
</reference>
<name>A0A084EGV0_SPHYA</name>
<dbReference type="RefSeq" id="WP_037521420.1">
    <property type="nucleotide sequence ID" value="NZ_JGVR01000024.1"/>
</dbReference>
<dbReference type="EMBL" id="JGVR01000024">
    <property type="protein sequence ID" value="KEZ17192.1"/>
    <property type="molecule type" value="Genomic_DNA"/>
</dbReference>
<accession>A0A084EGV0</accession>
<sequence>MTGPQEAALAEAVRKARLKADRAAINAKEQQRIIDMMKAMPITQVKDQTGRSYFTLLRIAQVAL</sequence>
<dbReference type="PATRIC" id="fig|13690.10.peg.3779"/>